<dbReference type="Pfam" id="PF02586">
    <property type="entry name" value="SRAP"/>
    <property type="match status" value="1"/>
</dbReference>
<keyword evidence="2 8" id="KW-0645">Protease</keyword>
<evidence type="ECO:0000256" key="2">
    <source>
        <dbReference type="ARBA" id="ARBA00022670"/>
    </source>
</evidence>
<evidence type="ECO:0000256" key="1">
    <source>
        <dbReference type="ARBA" id="ARBA00008136"/>
    </source>
</evidence>
<comment type="caution">
    <text evidence="9">The sequence shown here is derived from an EMBL/GenBank/DDBJ whole genome shotgun (WGS) entry which is preliminary data.</text>
</comment>
<organism evidence="9 10">
    <name type="scientific">Larkinella rosea</name>
    <dbReference type="NCBI Taxonomy" id="2025312"/>
    <lineage>
        <taxon>Bacteria</taxon>
        <taxon>Pseudomonadati</taxon>
        <taxon>Bacteroidota</taxon>
        <taxon>Cytophagia</taxon>
        <taxon>Cytophagales</taxon>
        <taxon>Spirosomataceae</taxon>
        <taxon>Larkinella</taxon>
    </lineage>
</organism>
<dbReference type="SUPFAM" id="SSF143081">
    <property type="entry name" value="BB1717-like"/>
    <property type="match status" value="1"/>
</dbReference>
<keyword evidence="7" id="KW-0456">Lyase</keyword>
<evidence type="ECO:0000256" key="7">
    <source>
        <dbReference type="ARBA" id="ARBA00023239"/>
    </source>
</evidence>
<dbReference type="PANTHER" id="PTHR13604">
    <property type="entry name" value="DC12-RELATED"/>
    <property type="match status" value="1"/>
</dbReference>
<keyword evidence="4 8" id="KW-0378">Hydrolase</keyword>
<evidence type="ECO:0000256" key="4">
    <source>
        <dbReference type="ARBA" id="ARBA00022801"/>
    </source>
</evidence>
<reference evidence="9 10" key="1">
    <citation type="submission" date="2018-11" db="EMBL/GenBank/DDBJ databases">
        <authorList>
            <person name="Zhou Z."/>
            <person name="Wang G."/>
        </authorList>
    </citation>
    <scope>NUCLEOTIDE SEQUENCE [LARGE SCALE GENOMIC DNA]</scope>
    <source>
        <strain evidence="9 10">KCTC52004</strain>
    </source>
</reference>
<proteinExistence type="inferred from homology"/>
<keyword evidence="3" id="KW-0227">DNA damage</keyword>
<keyword evidence="5" id="KW-0190">Covalent protein-DNA linkage</keyword>
<dbReference type="EMBL" id="RQJO01000007">
    <property type="protein sequence ID" value="RRB06956.1"/>
    <property type="molecule type" value="Genomic_DNA"/>
</dbReference>
<sequence>MCYYVKAIPELADYAREIKAQIVDDILSEYKPAAKLSGFAHPLLPVITQESPREIQLFQWGLIPAWAKPEQVAELTKGTLNAREDTIFEKPSFRDSIGTKRCLLLVNGFYEWRHDKKDKIPYYISLTDEKPFALGCVYSVWKGQPTFSIVTTNANPLMEYIHNTKKRMPLMLTHEEERRWIDPTLTKSEIKEMMQPLDERAMSARVIG</sequence>
<evidence type="ECO:0000256" key="5">
    <source>
        <dbReference type="ARBA" id="ARBA00023124"/>
    </source>
</evidence>
<dbReference type="InterPro" id="IPR036590">
    <property type="entry name" value="SRAP-like"/>
</dbReference>
<accession>A0A3P1C1F6</accession>
<evidence type="ECO:0000256" key="8">
    <source>
        <dbReference type="RuleBase" id="RU364100"/>
    </source>
</evidence>
<comment type="similarity">
    <text evidence="1 8">Belongs to the SOS response-associated peptidase family.</text>
</comment>
<dbReference type="PANTHER" id="PTHR13604:SF0">
    <property type="entry name" value="ABASIC SITE PROCESSING PROTEIN HMCES"/>
    <property type="match status" value="1"/>
</dbReference>
<keyword evidence="10" id="KW-1185">Reference proteome</keyword>
<evidence type="ECO:0000313" key="9">
    <source>
        <dbReference type="EMBL" id="RRB06956.1"/>
    </source>
</evidence>
<name>A0A3P1C1F6_9BACT</name>
<dbReference type="GO" id="GO:0003697">
    <property type="term" value="F:single-stranded DNA binding"/>
    <property type="evidence" value="ECO:0007669"/>
    <property type="project" value="InterPro"/>
</dbReference>
<keyword evidence="6" id="KW-0238">DNA-binding</keyword>
<evidence type="ECO:0000256" key="6">
    <source>
        <dbReference type="ARBA" id="ARBA00023125"/>
    </source>
</evidence>
<dbReference type="OrthoDB" id="9782620at2"/>
<protein>
    <recommendedName>
        <fullName evidence="8">Abasic site processing protein</fullName>
        <ecNumber evidence="8">3.4.-.-</ecNumber>
    </recommendedName>
</protein>
<dbReference type="InterPro" id="IPR003738">
    <property type="entry name" value="SRAP"/>
</dbReference>
<dbReference type="GO" id="GO:0016829">
    <property type="term" value="F:lyase activity"/>
    <property type="evidence" value="ECO:0007669"/>
    <property type="project" value="UniProtKB-KW"/>
</dbReference>
<dbReference type="AlphaFoldDB" id="A0A3P1C1F6"/>
<dbReference type="Proteomes" id="UP000271925">
    <property type="component" value="Unassembled WGS sequence"/>
</dbReference>
<gene>
    <name evidence="9" type="ORF">EHT25_04010</name>
</gene>
<dbReference type="RefSeq" id="WP_124870991.1">
    <property type="nucleotide sequence ID" value="NZ_RQJO01000007.1"/>
</dbReference>
<dbReference type="GO" id="GO:0008233">
    <property type="term" value="F:peptidase activity"/>
    <property type="evidence" value="ECO:0007669"/>
    <property type="project" value="UniProtKB-KW"/>
</dbReference>
<evidence type="ECO:0000256" key="3">
    <source>
        <dbReference type="ARBA" id="ARBA00022763"/>
    </source>
</evidence>
<dbReference type="Gene3D" id="3.90.1680.10">
    <property type="entry name" value="SOS response associated peptidase-like"/>
    <property type="match status" value="1"/>
</dbReference>
<dbReference type="GO" id="GO:0106300">
    <property type="term" value="P:protein-DNA covalent cross-linking repair"/>
    <property type="evidence" value="ECO:0007669"/>
    <property type="project" value="InterPro"/>
</dbReference>
<dbReference type="EC" id="3.4.-.-" evidence="8"/>
<dbReference type="GO" id="GO:0006508">
    <property type="term" value="P:proteolysis"/>
    <property type="evidence" value="ECO:0007669"/>
    <property type="project" value="UniProtKB-KW"/>
</dbReference>
<evidence type="ECO:0000313" key="10">
    <source>
        <dbReference type="Proteomes" id="UP000271925"/>
    </source>
</evidence>